<sequence>MQTIDLAYVGRGIHEELVAHVADQEDYYRDEGVHVAIRDGVGWSPQRLRHVAVIGLGRTLLSRLYDGIGWKALSVNTDRPLFWFLGNSEVKSMADLRGRRLAVHDADNPPGTFARIVLRKHGLDPDRDLHCVVRHPGDYQMDLRRMRDGSIDAAYVGSTLSPEQVAAEEGFHLLAWVGDHFQIPTVGVAVDPVHIPPDSPALRAMVRAHRRALRLLVEQPNRAVEYINWFLDRLTADEAKRHYERYVGPYFTADFRVDPRDTQRAVDAVAAELGVGPINAADFYECDRGGVSPERTDS</sequence>
<gene>
    <name evidence="2" type="ORF">A5708_23900</name>
</gene>
<evidence type="ECO:0000313" key="2">
    <source>
        <dbReference type="EMBL" id="OBI41421.1"/>
    </source>
</evidence>
<reference evidence="2 3" key="1">
    <citation type="submission" date="2016-06" db="EMBL/GenBank/DDBJ databases">
        <authorList>
            <person name="Kjaerup R.B."/>
            <person name="Dalgaard T.S."/>
            <person name="Juul-Madsen H.R."/>
        </authorList>
    </citation>
    <scope>NUCLEOTIDE SEQUENCE [LARGE SCALE GENOMIC DNA]</scope>
    <source>
        <strain evidence="2 3">E1334</strain>
    </source>
</reference>
<evidence type="ECO:0000259" key="1">
    <source>
        <dbReference type="Pfam" id="PF09084"/>
    </source>
</evidence>
<protein>
    <submittedName>
        <fullName evidence="2">Nitrate ABC transporter substrate-binding protein</fullName>
    </submittedName>
</protein>
<dbReference type="InterPro" id="IPR015168">
    <property type="entry name" value="SsuA/THI5"/>
</dbReference>
<dbReference type="PANTHER" id="PTHR30024">
    <property type="entry name" value="ALIPHATIC SULFONATES-BINDING PROTEIN-RELATED"/>
    <property type="match status" value="1"/>
</dbReference>
<dbReference type="SUPFAM" id="SSF53850">
    <property type="entry name" value="Periplasmic binding protein-like II"/>
    <property type="match status" value="1"/>
</dbReference>
<dbReference type="Gene3D" id="3.40.190.10">
    <property type="entry name" value="Periplasmic binding protein-like II"/>
    <property type="match status" value="2"/>
</dbReference>
<comment type="caution">
    <text evidence="2">The sequence shown here is derived from an EMBL/GenBank/DDBJ whole genome shotgun (WGS) entry which is preliminary data.</text>
</comment>
<dbReference type="OrthoDB" id="4520600at2"/>
<accession>A0A1A2YWX6</accession>
<dbReference type="AlphaFoldDB" id="A0A1A2YWX6"/>
<dbReference type="EMBL" id="LZKI01000083">
    <property type="protein sequence ID" value="OBI41421.1"/>
    <property type="molecule type" value="Genomic_DNA"/>
</dbReference>
<feature type="domain" description="SsuA/THI5-like" evidence="1">
    <location>
        <begin position="21"/>
        <end position="223"/>
    </location>
</feature>
<dbReference type="RefSeq" id="WP_065029029.1">
    <property type="nucleotide sequence ID" value="NZ_LZKI01000083.1"/>
</dbReference>
<evidence type="ECO:0000313" key="3">
    <source>
        <dbReference type="Proteomes" id="UP000091846"/>
    </source>
</evidence>
<dbReference type="Proteomes" id="UP000091846">
    <property type="component" value="Unassembled WGS sequence"/>
</dbReference>
<proteinExistence type="predicted"/>
<organism evidence="2 3">
    <name type="scientific">Mycobacterium colombiense</name>
    <dbReference type="NCBI Taxonomy" id="339268"/>
    <lineage>
        <taxon>Bacteria</taxon>
        <taxon>Bacillati</taxon>
        <taxon>Actinomycetota</taxon>
        <taxon>Actinomycetes</taxon>
        <taxon>Mycobacteriales</taxon>
        <taxon>Mycobacteriaceae</taxon>
        <taxon>Mycobacterium</taxon>
        <taxon>Mycobacterium avium complex (MAC)</taxon>
    </lineage>
</organism>
<name>A0A1A2YWX6_9MYCO</name>
<dbReference type="Pfam" id="PF09084">
    <property type="entry name" value="NMT1"/>
    <property type="match status" value="1"/>
</dbReference>